<dbReference type="Pfam" id="PF12047">
    <property type="entry name" value="DNMT1-RFD"/>
    <property type="match status" value="2"/>
</dbReference>
<name>A0ABY8UBR3_TETOB</name>
<feature type="compositionally biased region" description="Low complexity" evidence="10">
    <location>
        <begin position="136"/>
        <end position="146"/>
    </location>
</feature>
<keyword evidence="5" id="KW-0677">Repeat</keyword>
<dbReference type="SMART" id="SM00439">
    <property type="entry name" value="BAH"/>
    <property type="match status" value="2"/>
</dbReference>
<dbReference type="NCBIfam" id="TIGR00675">
    <property type="entry name" value="dcm"/>
    <property type="match status" value="1"/>
</dbReference>
<dbReference type="PROSITE" id="PS00094">
    <property type="entry name" value="C5_MTASE_1"/>
    <property type="match status" value="1"/>
</dbReference>
<evidence type="ECO:0000256" key="6">
    <source>
        <dbReference type="ARBA" id="ARBA00023125"/>
    </source>
</evidence>
<dbReference type="InterPro" id="IPR001525">
    <property type="entry name" value="C5_MeTfrase"/>
</dbReference>
<dbReference type="InterPro" id="IPR001025">
    <property type="entry name" value="BAH_dom"/>
</dbReference>
<feature type="compositionally biased region" description="Basic residues" evidence="10">
    <location>
        <begin position="990"/>
        <end position="1002"/>
    </location>
</feature>
<dbReference type="Pfam" id="PF01426">
    <property type="entry name" value="BAH"/>
    <property type="match status" value="1"/>
</dbReference>
<evidence type="ECO:0000256" key="10">
    <source>
        <dbReference type="SAM" id="MobiDB-lite"/>
    </source>
</evidence>
<keyword evidence="7" id="KW-0539">Nucleus</keyword>
<dbReference type="Pfam" id="PF00145">
    <property type="entry name" value="DNA_methylase"/>
    <property type="match status" value="2"/>
</dbReference>
<evidence type="ECO:0000256" key="4">
    <source>
        <dbReference type="ARBA" id="ARBA00022691"/>
    </source>
</evidence>
<dbReference type="PANTHER" id="PTHR10629">
    <property type="entry name" value="CYTOSINE-SPECIFIC METHYLTRANSFERASE"/>
    <property type="match status" value="1"/>
</dbReference>
<feature type="compositionally biased region" description="Basic and acidic residues" evidence="10">
    <location>
        <begin position="152"/>
        <end position="163"/>
    </location>
</feature>
<evidence type="ECO:0000313" key="13">
    <source>
        <dbReference type="Proteomes" id="UP001244341"/>
    </source>
</evidence>
<feature type="region of interest" description="Disordered" evidence="10">
    <location>
        <begin position="1"/>
        <end position="26"/>
    </location>
</feature>
<feature type="compositionally biased region" description="Basic and acidic residues" evidence="10">
    <location>
        <begin position="114"/>
        <end position="134"/>
    </location>
</feature>
<feature type="compositionally biased region" description="Low complexity" evidence="10">
    <location>
        <begin position="634"/>
        <end position="648"/>
    </location>
</feature>
<dbReference type="EC" id="2.1.1.37" evidence="9"/>
<keyword evidence="13" id="KW-1185">Reference proteome</keyword>
<feature type="compositionally biased region" description="Low complexity" evidence="10">
    <location>
        <begin position="1015"/>
        <end position="1028"/>
    </location>
</feature>
<dbReference type="Gene3D" id="2.30.30.490">
    <property type="match status" value="2"/>
</dbReference>
<dbReference type="Proteomes" id="UP001244341">
    <property type="component" value="Chromosome 9b"/>
</dbReference>
<evidence type="ECO:0000256" key="2">
    <source>
        <dbReference type="ARBA" id="ARBA00022603"/>
    </source>
</evidence>
<keyword evidence="2 9" id="KW-0489">Methyltransferase</keyword>
<dbReference type="PRINTS" id="PR00105">
    <property type="entry name" value="C5METTRFRASE"/>
</dbReference>
<feature type="compositionally biased region" description="Basic and acidic residues" evidence="10">
    <location>
        <begin position="1029"/>
        <end position="1043"/>
    </location>
</feature>
<feature type="compositionally biased region" description="Acidic residues" evidence="10">
    <location>
        <begin position="164"/>
        <end position="187"/>
    </location>
</feature>
<proteinExistence type="inferred from homology"/>
<dbReference type="InterPro" id="IPR050390">
    <property type="entry name" value="C5-Methyltransferase"/>
</dbReference>
<dbReference type="InterPro" id="IPR031303">
    <property type="entry name" value="C5_meth_CS"/>
</dbReference>
<dbReference type="PIRSF" id="PIRSF037404">
    <property type="entry name" value="DNMT1"/>
    <property type="match status" value="1"/>
</dbReference>
<dbReference type="PROSITE" id="PS00095">
    <property type="entry name" value="C5_MTASE_2"/>
    <property type="match status" value="1"/>
</dbReference>
<feature type="domain" description="BAH" evidence="11">
    <location>
        <begin position="1074"/>
        <end position="1213"/>
    </location>
</feature>
<feature type="compositionally biased region" description="Basic and acidic residues" evidence="10">
    <location>
        <begin position="216"/>
        <end position="241"/>
    </location>
</feature>
<comment type="similarity">
    <text evidence="8">Belongs to the class I-like SAM-binding methyltransferase superfamily. C5-methyltransferase family.</text>
</comment>
<organism evidence="12 13">
    <name type="scientific">Tetradesmus obliquus</name>
    <name type="common">Green alga</name>
    <name type="synonym">Acutodesmus obliquus</name>
    <dbReference type="NCBI Taxonomy" id="3088"/>
    <lineage>
        <taxon>Eukaryota</taxon>
        <taxon>Viridiplantae</taxon>
        <taxon>Chlorophyta</taxon>
        <taxon>core chlorophytes</taxon>
        <taxon>Chlorophyceae</taxon>
        <taxon>CS clade</taxon>
        <taxon>Sphaeropleales</taxon>
        <taxon>Scenedesmaceae</taxon>
        <taxon>Tetradesmus</taxon>
    </lineage>
</organism>
<evidence type="ECO:0000313" key="12">
    <source>
        <dbReference type="EMBL" id="WIA17807.1"/>
    </source>
</evidence>
<dbReference type="EMBL" id="CP126216">
    <property type="protein sequence ID" value="WIA17807.1"/>
    <property type="molecule type" value="Genomic_DNA"/>
</dbReference>
<comment type="subcellular location">
    <subcellularLocation>
        <location evidence="1">Nucleus</location>
    </subcellularLocation>
</comment>
<feature type="region of interest" description="Disordered" evidence="10">
    <location>
        <begin position="48"/>
        <end position="252"/>
    </location>
</feature>
<keyword evidence="6" id="KW-0238">DNA-binding</keyword>
<dbReference type="InterPro" id="IPR043151">
    <property type="entry name" value="BAH_sf"/>
</dbReference>
<feature type="compositionally biased region" description="Basic and acidic residues" evidence="10">
    <location>
        <begin position="92"/>
        <end position="106"/>
    </location>
</feature>
<evidence type="ECO:0000259" key="11">
    <source>
        <dbReference type="SMART" id="SM00439"/>
    </source>
</evidence>
<evidence type="ECO:0000256" key="7">
    <source>
        <dbReference type="ARBA" id="ARBA00023242"/>
    </source>
</evidence>
<evidence type="ECO:0000256" key="8">
    <source>
        <dbReference type="RuleBase" id="RU000416"/>
    </source>
</evidence>
<evidence type="ECO:0000256" key="5">
    <source>
        <dbReference type="ARBA" id="ARBA00022737"/>
    </source>
</evidence>
<accession>A0ABY8UBR3</accession>
<evidence type="ECO:0000256" key="3">
    <source>
        <dbReference type="ARBA" id="ARBA00022679"/>
    </source>
</evidence>
<feature type="domain" description="BAH" evidence="11">
    <location>
        <begin position="1249"/>
        <end position="1424"/>
    </location>
</feature>
<sequence>MASNAELDAWTALGGSIEKKKTGNRETKVFVAPDGKKLKTWKEASEVLKAAGEQDKHARKRGQASPDVAADDKENKKKRQKQQQAATPAAKADIDKSAASDKKPAADKPAAAAADKKPAAAADKKAAAAADKPKATPKSSNKPAAASKRKSAAKEATPEPVKEEEADAAAAAAEEDNEATPMEEDGAAPEQNSDAAEAKAAAAAASGRRAASGVKSYKEAKEKKLGRKDEVKAKVEPKAENEGEAVAQTAGEKSSSIRRLLNFAVVDDEGEPQHLDRLELLGKPILLSGSVYPEQGSLSNKETGRQLQKPFGPITSWHVRYSSSSSSSAASPEVVAVTAKASYVLSKPSQAYRKVFAVLEEQAGLAGYVMQAINPELGGSASASLDAVVAKLARAKAGKGYASAREALLLNGRFVLGQVAAHEARRGGGTKAAADKGKGKAPAGLSSGPFYSELEAELAKGPIQVGLVSGNAIKIRDVQAEGAAAAAAGGSGEPADALAAADEEMARRLQAKMDAHSMGVGKGRGGAAGGRGGAAYIKISEAEIADDYPMPKQYKAPDGVEETDELLLWDEDLADVDPECLPKHLITDFSIYNGEGFFASLELLPLWSGVDPDVELYASGIVKAEEGDWGTGGQPLQIEQQQQQPEAQQAKKDSKKKGKDKEEGKPAAAASGSGTGGSSSGAGGSSKAGGSSSAGGSGSTAAAASAAEPAGAEEAAAADAAKEVAVGAGPDPVAEGGMRLYLSQIREWVVEFSADMLFISIRTDAAWYKLCRPNPEYAPWYGVPLKSARVAVALINMLQQESRASRLSFADIVKRLAEVPPGSHTFISKRPERVERYLVVHGQILLNQLKAYPNPAVQKAPFVGSLREKMEARKHSKLYFSKRGFSKAAAVRAVNRNPMKDRAASGRAKPMPATATTMVRAIWQNYFSALEEAGKKDAAAAAAAAAEAAAAEGEVAKEVEDDPLEEEEQEEAGDAQEDALAGGSGPASPKKAKRASRSSKAKGGKEGKAAKAKEAAAAAAEGAAGSSKQAEEAEQKQQKEKKAAAPLKVTWKDAGAAADAEGRTMHRKAQVGTWQLQPGSVVLLEAEAEDEDAQEPPLLFGLVQCMWEDEDGEALAQVRMLAAGRDTVLGDAAAEEQLFLTADYEDIALADISGLGNVVALRREFDHELRVGQFKQDEALRRRNAAAKAEGRPLEYFYRHLYLPQQGMFRVLPEEQDLQLGTYQAGPADPIELGMLPADKGRGFIKDGVEYKVGDFLYVHTDTFDVEASSEEEEGSDEEGEDKENKAVPAYVKKGRFHKGSCAGLRAWGMARLVEVKEAGSSSRGKDKAAALPAKLRLQRFFRPEDVGKEQAYQAGFWDVYASPAPASASSSEGWVHWVEPDSVIRKCCVKAPGADTPAGCEDLDCFEVVGTFNPATKEVSAAPEEFSAASADMQVDGAVAAETDNSLAMATMDIFAGCGGLSEGMHQAGVADTKWAIEYEQPAADAFKLNNPEAAVFCNNCNVILLAAMRKAGLESDCEAWSATEKPFQPTALNCPHPAFNIILQAAMRKAGLESDCEACDDAKTAAEAMSPEDYAALPQPGQAAMRKAGLESDCEACDDAKTAAENMSPEDLAALPQPGQVEFIMGGPPCQGYSGMNRFNKGNWSMVQNSMVMSFLSYADFYRPRYFLLENVRNFVSHNKSFTFRLTLRTLLDMGYQVRFGVLNAGNFGVPQSRKRTFIWAAAPDEGLPEWPRPRHVFRSPQLTVNLPGGVSYCAVDTSIPGAPLRTVTVRDAIGDLPNIQNGHDKDPMPYSGPAVSAFQKLMRHKASELRDHICKEMNELNLERCRCIPKDTPGADWRTLLEIVKNDPSREKFNGQPLVPWCLPNTADRHNGWRGLFGRLDLAGHFPTSTTDPQPMGKVGQVFHPNQDRIVSVRECARSQGFPDHFFFSGNVHSRHRQVGNAVPPPLAASLGRQLRKALAATQQKRKATLLW</sequence>
<protein>
    <recommendedName>
        <fullName evidence="9">Cytosine-specific methyltransferase</fullName>
        <ecNumber evidence="9">2.1.1.37</ecNumber>
    </recommendedName>
</protein>
<feature type="compositionally biased region" description="Acidic residues" evidence="10">
    <location>
        <begin position="1267"/>
        <end position="1282"/>
    </location>
</feature>
<dbReference type="SUPFAM" id="SSF53335">
    <property type="entry name" value="S-adenosyl-L-methionine-dependent methyltransferases"/>
    <property type="match status" value="1"/>
</dbReference>
<evidence type="ECO:0000256" key="9">
    <source>
        <dbReference type="RuleBase" id="RU000417"/>
    </source>
</evidence>
<dbReference type="InterPro" id="IPR022702">
    <property type="entry name" value="Cytosine_MeTrfase1_RFD"/>
</dbReference>
<dbReference type="InterPro" id="IPR029063">
    <property type="entry name" value="SAM-dependent_MTases_sf"/>
</dbReference>
<dbReference type="Gene3D" id="3.90.120.10">
    <property type="entry name" value="DNA Methylase, subunit A, domain 2"/>
    <property type="match status" value="1"/>
</dbReference>
<feature type="compositionally biased region" description="Low complexity" evidence="10">
    <location>
        <begin position="198"/>
        <end position="213"/>
    </location>
</feature>
<feature type="region of interest" description="Disordered" evidence="10">
    <location>
        <begin position="628"/>
        <end position="701"/>
    </location>
</feature>
<keyword evidence="3 9" id="KW-0808">Transferase</keyword>
<dbReference type="InterPro" id="IPR018117">
    <property type="entry name" value="C5_DNA_meth_AS"/>
</dbReference>
<dbReference type="PANTHER" id="PTHR10629:SF52">
    <property type="entry name" value="DNA (CYTOSINE-5)-METHYLTRANSFERASE 1"/>
    <property type="match status" value="1"/>
</dbReference>
<feature type="compositionally biased region" description="Basic and acidic residues" evidence="10">
    <location>
        <begin position="17"/>
        <end position="26"/>
    </location>
</feature>
<comment type="catalytic activity">
    <reaction evidence="9">
        <text>a 2'-deoxycytidine in DNA + S-adenosyl-L-methionine = a 5-methyl-2'-deoxycytidine in DNA + S-adenosyl-L-homocysteine + H(+)</text>
        <dbReference type="Rhea" id="RHEA:13681"/>
        <dbReference type="Rhea" id="RHEA-COMP:11369"/>
        <dbReference type="Rhea" id="RHEA-COMP:11370"/>
        <dbReference type="ChEBI" id="CHEBI:15378"/>
        <dbReference type="ChEBI" id="CHEBI:57856"/>
        <dbReference type="ChEBI" id="CHEBI:59789"/>
        <dbReference type="ChEBI" id="CHEBI:85452"/>
        <dbReference type="ChEBI" id="CHEBI:85454"/>
        <dbReference type="EC" id="2.1.1.37"/>
    </reaction>
</comment>
<feature type="compositionally biased region" description="Low complexity" evidence="10">
    <location>
        <begin position="82"/>
        <end position="91"/>
    </location>
</feature>
<feature type="compositionally biased region" description="Acidic residues" evidence="10">
    <location>
        <begin position="959"/>
        <end position="977"/>
    </location>
</feature>
<evidence type="ECO:0000256" key="1">
    <source>
        <dbReference type="ARBA" id="ARBA00004123"/>
    </source>
</evidence>
<keyword evidence="4" id="KW-0949">S-adenosyl-L-methionine</keyword>
<feature type="compositionally biased region" description="Low complexity" evidence="10">
    <location>
        <begin position="978"/>
        <end position="989"/>
    </location>
</feature>
<feature type="region of interest" description="Disordered" evidence="10">
    <location>
        <begin position="952"/>
        <end position="1064"/>
    </location>
</feature>
<feature type="compositionally biased region" description="Basic and acidic residues" evidence="10">
    <location>
        <begin position="1003"/>
        <end position="1014"/>
    </location>
</feature>
<feature type="region of interest" description="Disordered" evidence="10">
    <location>
        <begin position="1267"/>
        <end position="1287"/>
    </location>
</feature>
<gene>
    <name evidence="12" type="ORF">OEZ85_009318</name>
</gene>
<reference evidence="12 13" key="1">
    <citation type="submission" date="2023-05" db="EMBL/GenBank/DDBJ databases">
        <title>A 100% complete, gapless, phased diploid assembly of the Scenedesmus obliquus UTEX 3031 genome.</title>
        <authorList>
            <person name="Biondi T.C."/>
            <person name="Hanschen E.R."/>
            <person name="Kwon T."/>
            <person name="Eng W."/>
            <person name="Kruse C.P.S."/>
            <person name="Koehler S.I."/>
            <person name="Kunde Y."/>
            <person name="Gleasner C.D."/>
            <person name="You Mak K.T."/>
            <person name="Polle J."/>
            <person name="Hovde B.T."/>
            <person name="Starkenburg S.R."/>
        </authorList>
    </citation>
    <scope>NUCLEOTIDE SEQUENCE [LARGE SCALE GENOMIC DNA]</scope>
    <source>
        <strain evidence="12 13">DOE0152z</strain>
    </source>
</reference>
<feature type="compositionally biased region" description="Gly residues" evidence="10">
    <location>
        <begin position="673"/>
        <end position="698"/>
    </location>
</feature>
<dbReference type="Gene3D" id="3.40.50.150">
    <property type="entry name" value="Vaccinia Virus protein VP39"/>
    <property type="match status" value="2"/>
</dbReference>